<feature type="transmembrane region" description="Helical" evidence="10">
    <location>
        <begin position="334"/>
        <end position="353"/>
    </location>
</feature>
<dbReference type="PANTHER" id="PTHR10791">
    <property type="entry name" value="RAG1-ACTIVATING PROTEIN 1"/>
    <property type="match status" value="1"/>
</dbReference>
<feature type="transmembrane region" description="Helical" evidence="10">
    <location>
        <begin position="101"/>
        <end position="124"/>
    </location>
</feature>
<evidence type="ECO:0000256" key="1">
    <source>
        <dbReference type="ARBA" id="ARBA00004651"/>
    </source>
</evidence>
<evidence type="ECO:0000313" key="12">
    <source>
        <dbReference type="Proteomes" id="UP000652761"/>
    </source>
</evidence>
<protein>
    <recommendedName>
        <fullName evidence="13">Bidirectional sugar transporter SWEET</fullName>
    </recommendedName>
</protein>
<keyword evidence="8 10" id="KW-1133">Transmembrane helix</keyword>
<evidence type="ECO:0000256" key="5">
    <source>
        <dbReference type="ARBA" id="ARBA00022597"/>
    </source>
</evidence>
<reference evidence="11" key="1">
    <citation type="submission" date="2017-07" db="EMBL/GenBank/DDBJ databases">
        <title>Taro Niue Genome Assembly and Annotation.</title>
        <authorList>
            <person name="Atibalentja N."/>
            <person name="Keating K."/>
            <person name="Fields C.J."/>
        </authorList>
    </citation>
    <scope>NUCLEOTIDE SEQUENCE</scope>
    <source>
        <strain evidence="11">Niue_2</strain>
        <tissue evidence="11">Leaf</tissue>
    </source>
</reference>
<name>A0A843U118_COLES</name>
<accession>A0A843U118</accession>
<keyword evidence="9 10" id="KW-0472">Membrane</keyword>
<evidence type="ECO:0000256" key="9">
    <source>
        <dbReference type="ARBA" id="ARBA00023136"/>
    </source>
</evidence>
<evidence type="ECO:0008006" key="13">
    <source>
        <dbReference type="Google" id="ProtNLM"/>
    </source>
</evidence>
<evidence type="ECO:0000256" key="3">
    <source>
        <dbReference type="ARBA" id="ARBA00022448"/>
    </source>
</evidence>
<dbReference type="FunFam" id="1.20.1280.290:FF:000002">
    <property type="entry name" value="Bidirectional sugar transporter SWEET"/>
    <property type="match status" value="1"/>
</dbReference>
<evidence type="ECO:0000256" key="10">
    <source>
        <dbReference type="SAM" id="Phobius"/>
    </source>
</evidence>
<keyword evidence="12" id="KW-1185">Reference proteome</keyword>
<comment type="caution">
    <text evidence="11">The sequence shown here is derived from an EMBL/GenBank/DDBJ whole genome shotgun (WGS) entry which is preliminary data.</text>
</comment>
<feature type="transmembrane region" description="Helical" evidence="10">
    <location>
        <begin position="162"/>
        <end position="183"/>
    </location>
</feature>
<proteinExistence type="inferred from homology"/>
<dbReference type="GO" id="GO:0005886">
    <property type="term" value="C:plasma membrane"/>
    <property type="evidence" value="ECO:0007669"/>
    <property type="project" value="UniProtKB-SubCell"/>
</dbReference>
<comment type="subcellular location">
    <subcellularLocation>
        <location evidence="1">Cell membrane</location>
        <topology evidence="1">Multi-pass membrane protein</topology>
    </subcellularLocation>
</comment>
<feature type="transmembrane region" description="Helical" evidence="10">
    <location>
        <begin position="195"/>
        <end position="217"/>
    </location>
</feature>
<evidence type="ECO:0000256" key="2">
    <source>
        <dbReference type="ARBA" id="ARBA00007809"/>
    </source>
</evidence>
<comment type="similarity">
    <text evidence="2">Belongs to the SWEET sugar transporter family.</text>
</comment>
<sequence length="391" mass="44160">MESLEIFGLWKLSILQLSRRLVKALASKMQRLTSLTSNCTCPDRVHVCRQHRLHTDLCFSHTFWRIVRNRSTEDFDVLPYITALLSSSLWTYYGLTRPGRLLIATVDGVGILLESTYVILFLVFASPERRARAGKLVALMNVGVFGGILLVTQLAMRGSTRWDVIGFFCVCMCSFSYTSPLAIMKLVIQTKSVEYMPFLLSFFIFINGVVWTTYAVLVGDLFIGLPSGIGFVLGSAQLVLYCIYWKPRKPQHMDAQGNLDGRHKTFWRIVRNRSTEDFDVLPYITALLSSSLWTYYGLTRPGRLLIATVDGVGILLESTYVILFLVFASPERRLPSGIGFVLGSAQLVLYCIYWKPRKPQHMDAQGNLDGRQCLLDCTGVDQNGLKTQRGF</sequence>
<dbReference type="Pfam" id="PF03083">
    <property type="entry name" value="MtN3_slv"/>
    <property type="match status" value="3"/>
</dbReference>
<keyword evidence="4" id="KW-1003">Cell membrane</keyword>
<dbReference type="InterPro" id="IPR004316">
    <property type="entry name" value="SWEET_rpt"/>
</dbReference>
<dbReference type="InterPro" id="IPR047664">
    <property type="entry name" value="SWEET"/>
</dbReference>
<gene>
    <name evidence="11" type="ORF">Taro_009738</name>
</gene>
<evidence type="ECO:0000256" key="4">
    <source>
        <dbReference type="ARBA" id="ARBA00022475"/>
    </source>
</evidence>
<feature type="transmembrane region" description="Helical" evidence="10">
    <location>
        <begin position="304"/>
        <end position="328"/>
    </location>
</feature>
<keyword evidence="3" id="KW-0813">Transport</keyword>
<evidence type="ECO:0000256" key="6">
    <source>
        <dbReference type="ARBA" id="ARBA00022692"/>
    </source>
</evidence>
<feature type="transmembrane region" description="Helical" evidence="10">
    <location>
        <begin position="136"/>
        <end position="156"/>
    </location>
</feature>
<dbReference type="AlphaFoldDB" id="A0A843U118"/>
<evidence type="ECO:0000256" key="7">
    <source>
        <dbReference type="ARBA" id="ARBA00022737"/>
    </source>
</evidence>
<dbReference type="EMBL" id="NMUH01000343">
    <property type="protein sequence ID" value="MQL77328.1"/>
    <property type="molecule type" value="Genomic_DNA"/>
</dbReference>
<feature type="transmembrane region" description="Helical" evidence="10">
    <location>
        <begin position="223"/>
        <end position="244"/>
    </location>
</feature>
<organism evidence="11 12">
    <name type="scientific">Colocasia esculenta</name>
    <name type="common">Wild taro</name>
    <name type="synonym">Arum esculentum</name>
    <dbReference type="NCBI Taxonomy" id="4460"/>
    <lineage>
        <taxon>Eukaryota</taxon>
        <taxon>Viridiplantae</taxon>
        <taxon>Streptophyta</taxon>
        <taxon>Embryophyta</taxon>
        <taxon>Tracheophyta</taxon>
        <taxon>Spermatophyta</taxon>
        <taxon>Magnoliopsida</taxon>
        <taxon>Liliopsida</taxon>
        <taxon>Araceae</taxon>
        <taxon>Aroideae</taxon>
        <taxon>Colocasieae</taxon>
        <taxon>Colocasia</taxon>
    </lineage>
</organism>
<keyword evidence="6 10" id="KW-0812">Transmembrane</keyword>
<keyword evidence="7" id="KW-0677">Repeat</keyword>
<keyword evidence="5" id="KW-0762">Sugar transport</keyword>
<dbReference type="OrthoDB" id="409725at2759"/>
<evidence type="ECO:0000313" key="11">
    <source>
        <dbReference type="EMBL" id="MQL77328.1"/>
    </source>
</evidence>
<evidence type="ECO:0000256" key="8">
    <source>
        <dbReference type="ARBA" id="ARBA00022989"/>
    </source>
</evidence>
<dbReference type="Proteomes" id="UP000652761">
    <property type="component" value="Unassembled WGS sequence"/>
</dbReference>
<dbReference type="PANTHER" id="PTHR10791:SF120">
    <property type="entry name" value="BIDIRECTIONAL SUGAR TRANSPORTER SWEET17"/>
    <property type="match status" value="1"/>
</dbReference>
<dbReference type="GO" id="GO:0051119">
    <property type="term" value="F:sugar transmembrane transporter activity"/>
    <property type="evidence" value="ECO:0007669"/>
    <property type="project" value="InterPro"/>
</dbReference>
<dbReference type="Gene3D" id="1.20.1280.290">
    <property type="match status" value="3"/>
</dbReference>